<accession>A0ABD2WAA2</accession>
<dbReference type="Proteomes" id="UP001627154">
    <property type="component" value="Unassembled WGS sequence"/>
</dbReference>
<evidence type="ECO:0000313" key="1">
    <source>
        <dbReference type="EMBL" id="KAL3389837.1"/>
    </source>
</evidence>
<proteinExistence type="predicted"/>
<dbReference type="AlphaFoldDB" id="A0ABD2WAA2"/>
<dbReference type="EMBL" id="JBJJXI010000122">
    <property type="protein sequence ID" value="KAL3389837.1"/>
    <property type="molecule type" value="Genomic_DNA"/>
</dbReference>
<protein>
    <submittedName>
        <fullName evidence="1">Uncharacterized protein</fullName>
    </submittedName>
</protein>
<organism evidence="1 2">
    <name type="scientific">Trichogramma kaykai</name>
    <dbReference type="NCBI Taxonomy" id="54128"/>
    <lineage>
        <taxon>Eukaryota</taxon>
        <taxon>Metazoa</taxon>
        <taxon>Ecdysozoa</taxon>
        <taxon>Arthropoda</taxon>
        <taxon>Hexapoda</taxon>
        <taxon>Insecta</taxon>
        <taxon>Pterygota</taxon>
        <taxon>Neoptera</taxon>
        <taxon>Endopterygota</taxon>
        <taxon>Hymenoptera</taxon>
        <taxon>Apocrita</taxon>
        <taxon>Proctotrupomorpha</taxon>
        <taxon>Chalcidoidea</taxon>
        <taxon>Trichogrammatidae</taxon>
        <taxon>Trichogramma</taxon>
    </lineage>
</organism>
<sequence>MLSKLSYEVWFKISFSSLSQSFLYEEAIYLLKQIYVEIVKIENALLRGDYEYLKLVLSESEKVLTRVDPSKVNEISLDENELKNIYRDGIKIHTAELVDTPIIPCIPYSRLFRSSSVKAAEDLFTTPTTKQLIVGGPVENELIQSLKLRCGPNGLNGKYAQELLKHLNKDNLQYEIQDQDDDTNTQEALEFENLEAGVRNLADINSSQKKGALLTQKVDTNPYYDEYTIYPLHGSKINEKDNKLYQMLLVFARAIDYRCKDLDLKFFPELYPTELHGQ</sequence>
<reference evidence="1 2" key="1">
    <citation type="journal article" date="2024" name="bioRxiv">
        <title>A reference genome for Trichogramma kaykai: A tiny desert-dwelling parasitoid wasp with competing sex-ratio distorters.</title>
        <authorList>
            <person name="Culotta J."/>
            <person name="Lindsey A.R."/>
        </authorList>
    </citation>
    <scope>NUCLEOTIDE SEQUENCE [LARGE SCALE GENOMIC DNA]</scope>
    <source>
        <strain evidence="1 2">KSX58</strain>
    </source>
</reference>
<keyword evidence="2" id="KW-1185">Reference proteome</keyword>
<comment type="caution">
    <text evidence="1">The sequence shown here is derived from an EMBL/GenBank/DDBJ whole genome shotgun (WGS) entry which is preliminary data.</text>
</comment>
<gene>
    <name evidence="1" type="ORF">TKK_015198</name>
</gene>
<name>A0ABD2WAA2_9HYME</name>
<evidence type="ECO:0000313" key="2">
    <source>
        <dbReference type="Proteomes" id="UP001627154"/>
    </source>
</evidence>